<dbReference type="CDD" id="cd13589">
    <property type="entry name" value="PBP2_polyamine_RpCGA009"/>
    <property type="match status" value="1"/>
</dbReference>
<dbReference type="Gene3D" id="3.40.190.10">
    <property type="entry name" value="Periplasmic binding protein-like II"/>
    <property type="match status" value="2"/>
</dbReference>
<dbReference type="Pfam" id="PF13416">
    <property type="entry name" value="SBP_bac_8"/>
    <property type="match status" value="1"/>
</dbReference>
<dbReference type="Proteomes" id="UP001241472">
    <property type="component" value="Unassembled WGS sequence"/>
</dbReference>
<reference evidence="3 4" key="1">
    <citation type="submission" date="2023-07" db="EMBL/GenBank/DDBJ databases">
        <title>Sorghum-associated microbial communities from plants grown in Nebraska, USA.</title>
        <authorList>
            <person name="Schachtman D."/>
        </authorList>
    </citation>
    <scope>NUCLEOTIDE SEQUENCE [LARGE SCALE GENOMIC DNA]</scope>
    <source>
        <strain evidence="3 4">DS1307</strain>
    </source>
</reference>
<evidence type="ECO:0000256" key="2">
    <source>
        <dbReference type="ARBA" id="ARBA00022764"/>
    </source>
</evidence>
<dbReference type="PANTHER" id="PTHR30006:SF2">
    <property type="entry name" value="ABC TRANSPORTER SUBSTRATE-BINDING PROTEIN"/>
    <property type="match status" value="1"/>
</dbReference>
<protein>
    <submittedName>
        <fullName evidence="3">Spermidine/putrescine transport system substrate-binding protein</fullName>
    </submittedName>
</protein>
<evidence type="ECO:0000313" key="4">
    <source>
        <dbReference type="Proteomes" id="UP001241472"/>
    </source>
</evidence>
<sequence length="335" mass="35838">MSATVLTSFASAAAQETMYVAGFGGTVEATFREKIIPAFEAKSGMKIVYVAGGSTDTLAKLQAQKEKPEISVALIDDGPMNTAVQFGLCAKIEDGPNLKDVYPNARKPGDLSIGLGYGATGLVYNTEVFKKNGWAEPTSWKDLADPKFEGKIIMPPISNGFGLLGLVMQARLNGGSENDIDAGFKAMKDISPSVLAFEPAPGRMAELLQTGEASFGVWGSGRVRALVAQGAPVKFVFPKEGAAVILTEMCPVAGAPHAKQAQEFVQHLLSPEIQAIIGQREGWGPVNSKAKLAPEETVGIVYGEEMVASMVTVDYGVINPKRQEWTNRWNREVER</sequence>
<proteinExistence type="predicted"/>
<organism evidence="3 4">
    <name type="scientific">Neorhizobium huautlense</name>
    <dbReference type="NCBI Taxonomy" id="67774"/>
    <lineage>
        <taxon>Bacteria</taxon>
        <taxon>Pseudomonadati</taxon>
        <taxon>Pseudomonadota</taxon>
        <taxon>Alphaproteobacteria</taxon>
        <taxon>Hyphomicrobiales</taxon>
        <taxon>Rhizobiaceae</taxon>
        <taxon>Rhizobium/Agrobacterium group</taxon>
        <taxon>Neorhizobium</taxon>
    </lineage>
</organism>
<dbReference type="SUPFAM" id="SSF53850">
    <property type="entry name" value="Periplasmic binding protein-like II"/>
    <property type="match status" value="1"/>
</dbReference>
<keyword evidence="4" id="KW-1185">Reference proteome</keyword>
<evidence type="ECO:0000313" key="3">
    <source>
        <dbReference type="EMBL" id="MDP9839774.1"/>
    </source>
</evidence>
<name>A0ABT9PZ59_9HYPH</name>
<dbReference type="InterPro" id="IPR006059">
    <property type="entry name" value="SBP"/>
</dbReference>
<accession>A0ABT9PZ59</accession>
<dbReference type="EMBL" id="JAUSRF010000019">
    <property type="protein sequence ID" value="MDP9839774.1"/>
    <property type="molecule type" value="Genomic_DNA"/>
</dbReference>
<evidence type="ECO:0000256" key="1">
    <source>
        <dbReference type="ARBA" id="ARBA00022729"/>
    </source>
</evidence>
<dbReference type="RefSeq" id="WP_306838758.1">
    <property type="nucleotide sequence ID" value="NZ_JAUSRF010000019.1"/>
</dbReference>
<comment type="caution">
    <text evidence="3">The sequence shown here is derived from an EMBL/GenBank/DDBJ whole genome shotgun (WGS) entry which is preliminary data.</text>
</comment>
<keyword evidence="2" id="KW-0574">Periplasm</keyword>
<keyword evidence="1" id="KW-0732">Signal</keyword>
<dbReference type="PANTHER" id="PTHR30006">
    <property type="entry name" value="THIAMINE-BINDING PERIPLASMIC PROTEIN-RELATED"/>
    <property type="match status" value="1"/>
</dbReference>
<gene>
    <name evidence="3" type="ORF">J2T09_004554</name>
</gene>